<sequence length="75" mass="8093">MRQRFVMASSIFQATAYGFATDERCAGMEVIAYERDVTEAHGGLLTPKLSLSPERLRGGNVGGALFPTRAALTET</sequence>
<comment type="caution">
    <text evidence="1">The sequence shown here is derived from an EMBL/GenBank/DDBJ whole genome shotgun (WGS) entry which is preliminary data.</text>
</comment>
<accession>A0A6N8JPZ2</accession>
<organism evidence="1 2">
    <name type="scientific">Adlercreutzia mucosicola</name>
    <dbReference type="NCBI Taxonomy" id="580026"/>
    <lineage>
        <taxon>Bacteria</taxon>
        <taxon>Bacillati</taxon>
        <taxon>Actinomycetota</taxon>
        <taxon>Coriobacteriia</taxon>
        <taxon>Eggerthellales</taxon>
        <taxon>Eggerthellaceae</taxon>
        <taxon>Adlercreutzia</taxon>
    </lineage>
</organism>
<name>A0A6N8JPZ2_9ACTN</name>
<protein>
    <submittedName>
        <fullName evidence="1">Uncharacterized protein</fullName>
    </submittedName>
</protein>
<keyword evidence="2" id="KW-1185">Reference proteome</keyword>
<dbReference type="Proteomes" id="UP000463388">
    <property type="component" value="Unassembled WGS sequence"/>
</dbReference>
<reference evidence="1 2" key="1">
    <citation type="submission" date="2019-12" db="EMBL/GenBank/DDBJ databases">
        <title>Microbes associate with the intestines of laboratory mice.</title>
        <authorList>
            <person name="Navarre W."/>
            <person name="Wong E."/>
        </authorList>
    </citation>
    <scope>NUCLEOTIDE SEQUENCE [LARGE SCALE GENOMIC DNA]</scope>
    <source>
        <strain evidence="1 2">NM66_B29</strain>
    </source>
</reference>
<dbReference type="AlphaFoldDB" id="A0A6N8JPZ2"/>
<proteinExistence type="predicted"/>
<dbReference type="EMBL" id="WSRR01000009">
    <property type="protein sequence ID" value="MVX60860.1"/>
    <property type="molecule type" value="Genomic_DNA"/>
</dbReference>
<evidence type="ECO:0000313" key="2">
    <source>
        <dbReference type="Proteomes" id="UP000463388"/>
    </source>
</evidence>
<gene>
    <name evidence="1" type="ORF">GKZ27_05225</name>
</gene>
<evidence type="ECO:0000313" key="1">
    <source>
        <dbReference type="EMBL" id="MVX60860.1"/>
    </source>
</evidence>